<accession>A0A2H3BQQ6</accession>
<keyword evidence="3" id="KW-1185">Reference proteome</keyword>
<name>A0A2H3BQQ6_9AGAR</name>
<gene>
    <name evidence="2" type="ORF">ARMSODRAFT_1019941</name>
</gene>
<feature type="region of interest" description="Disordered" evidence="1">
    <location>
        <begin position="429"/>
        <end position="457"/>
    </location>
</feature>
<evidence type="ECO:0000313" key="3">
    <source>
        <dbReference type="Proteomes" id="UP000218334"/>
    </source>
</evidence>
<organism evidence="2 3">
    <name type="scientific">Armillaria solidipes</name>
    <dbReference type="NCBI Taxonomy" id="1076256"/>
    <lineage>
        <taxon>Eukaryota</taxon>
        <taxon>Fungi</taxon>
        <taxon>Dikarya</taxon>
        <taxon>Basidiomycota</taxon>
        <taxon>Agaricomycotina</taxon>
        <taxon>Agaricomycetes</taxon>
        <taxon>Agaricomycetidae</taxon>
        <taxon>Agaricales</taxon>
        <taxon>Marasmiineae</taxon>
        <taxon>Physalacriaceae</taxon>
        <taxon>Armillaria</taxon>
    </lineage>
</organism>
<evidence type="ECO:0000313" key="2">
    <source>
        <dbReference type="EMBL" id="PBK68388.1"/>
    </source>
</evidence>
<protein>
    <submittedName>
        <fullName evidence="2">Uncharacterized protein</fullName>
    </submittedName>
</protein>
<evidence type="ECO:0000256" key="1">
    <source>
        <dbReference type="SAM" id="MobiDB-lite"/>
    </source>
</evidence>
<sequence length="457" mass="50190">MSLVVGNDGYTTSISGWRSLSVTSARSTGARSTDAKSTGAKSMGQMDTKSTTTTTRMRSNASLEGVASDIDLDPLLSSLAEGTSVDPDPLLPPAIANQSRLVAICQLVNGKSSLDAWVKMGGARDGDSIGIHDLTEEEHRALMECVNKDNLPIPSGCRVTLSTSILIVTCPKPCHEFLSGILRLTSIPGDIESLGPVTVILYGQHTKQPDYSFWDYRNPEIRNAGRKTKARFPTVAIEVANTETENHLHWACALLSATSLGKIKLVIGIKINRNARLDLTGLKVFFWEVVEASTDANEGLPPSDLMDKLIYKDNGNIWRECTPSVGLQDLYCFYSQTSNGKTVFVGASSSGSRRMIEVTDIQDPQIISIWESDLYRKQVSNDHIVWNWRVGDLLDAAKYVDEHAENGSWKEQYADSVKVADMDEIQELQEVRRKHPREEDGIDEADSLNKKPKVGSA</sequence>
<dbReference type="AlphaFoldDB" id="A0A2H3BQQ6"/>
<reference evidence="3" key="1">
    <citation type="journal article" date="2017" name="Nat. Ecol. Evol.">
        <title>Genome expansion and lineage-specific genetic innovations in the forest pathogenic fungi Armillaria.</title>
        <authorList>
            <person name="Sipos G."/>
            <person name="Prasanna A.N."/>
            <person name="Walter M.C."/>
            <person name="O'Connor E."/>
            <person name="Balint B."/>
            <person name="Krizsan K."/>
            <person name="Kiss B."/>
            <person name="Hess J."/>
            <person name="Varga T."/>
            <person name="Slot J."/>
            <person name="Riley R."/>
            <person name="Boka B."/>
            <person name="Rigling D."/>
            <person name="Barry K."/>
            <person name="Lee J."/>
            <person name="Mihaltcheva S."/>
            <person name="LaButti K."/>
            <person name="Lipzen A."/>
            <person name="Waldron R."/>
            <person name="Moloney N.M."/>
            <person name="Sperisen C."/>
            <person name="Kredics L."/>
            <person name="Vagvoelgyi C."/>
            <person name="Patrignani A."/>
            <person name="Fitzpatrick D."/>
            <person name="Nagy I."/>
            <person name="Doyle S."/>
            <person name="Anderson J.B."/>
            <person name="Grigoriev I.V."/>
            <person name="Gueldener U."/>
            <person name="Muensterkoetter M."/>
            <person name="Nagy L.G."/>
        </authorList>
    </citation>
    <scope>NUCLEOTIDE SEQUENCE [LARGE SCALE GENOMIC DNA]</scope>
    <source>
        <strain evidence="3">28-4</strain>
    </source>
</reference>
<feature type="region of interest" description="Disordered" evidence="1">
    <location>
        <begin position="25"/>
        <end position="62"/>
    </location>
</feature>
<proteinExistence type="predicted"/>
<dbReference type="Proteomes" id="UP000218334">
    <property type="component" value="Unassembled WGS sequence"/>
</dbReference>
<dbReference type="EMBL" id="KZ293433">
    <property type="protein sequence ID" value="PBK68388.1"/>
    <property type="molecule type" value="Genomic_DNA"/>
</dbReference>